<reference evidence="1 2" key="2">
    <citation type="journal article" date="2024" name="Int. J. Syst. Evol. Microbiol.">
        <title>Promethearchaeum syntrophicum gen. nov., sp. nov., an anaerobic, obligately syntrophic archaeon, the first isolate of the lineage 'Asgard' archaea, and proposal of the new archaeal phylum Promethearchaeota phyl. nov. and kingdom Promethearchaeati regn. nov.</title>
        <authorList>
            <person name="Imachi H."/>
            <person name="Nobu M.K."/>
            <person name="Kato S."/>
            <person name="Takaki Y."/>
            <person name="Miyazaki M."/>
            <person name="Miyata M."/>
            <person name="Ogawara M."/>
            <person name="Saito Y."/>
            <person name="Sakai S."/>
            <person name="Tahara Y.O."/>
            <person name="Takano Y."/>
            <person name="Tasumi E."/>
            <person name="Uematsu K."/>
            <person name="Yoshimura T."/>
            <person name="Itoh T."/>
            <person name="Ohkuma M."/>
            <person name="Takai K."/>
        </authorList>
    </citation>
    <scope>NUCLEOTIDE SEQUENCE [LARGE SCALE GENOMIC DNA]</scope>
    <source>
        <strain evidence="1 2">MK-D1</strain>
    </source>
</reference>
<dbReference type="AlphaFoldDB" id="A0A5B9DCQ5"/>
<dbReference type="KEGG" id="psyt:DSAG12_02370"/>
<dbReference type="SUPFAM" id="SSF52540">
    <property type="entry name" value="P-loop containing nucleoside triphosphate hydrolases"/>
    <property type="match status" value="1"/>
</dbReference>
<accession>A0A5B9DCQ5</accession>
<proteinExistence type="predicted"/>
<name>A0A5B9DCQ5_9ARCH</name>
<dbReference type="EMBL" id="CP042905">
    <property type="protein sequence ID" value="QEE16540.1"/>
    <property type="molecule type" value="Genomic_DNA"/>
</dbReference>
<dbReference type="Proteomes" id="UP000321408">
    <property type="component" value="Chromosome"/>
</dbReference>
<dbReference type="PANTHER" id="PTHR10285">
    <property type="entry name" value="URIDINE KINASE"/>
    <property type="match status" value="1"/>
</dbReference>
<sequence>MNHKDFSELILKSENFINENKIILFQNCLEKLNLILEIEDLIELLKFQFVPIYLQMLEILKEKKDTVVLGIAGVNGSGKTTLARFLSLLLQNQGYYTINFSMDDLYPTKEERLELAKDIDPSLESRLMYDNPLVKRIFESLNHWENSISIPKFDKSIDDRFPENKWQIVKKKPDFVIIEGVFTFAQPISAENLSKIDQYLNSQVNDLSDSYNFMDLKIVLLAESVENVIQFRQQQEKELRKEKGNNFGMNPHEVKKFILFFETYLKLYTWPLENNPIIDFVYIFNSNRKITKISSPKFNFTV</sequence>
<dbReference type="GeneID" id="41330358"/>
<protein>
    <submittedName>
        <fullName evidence="1">Uncharacterized protein</fullName>
    </submittedName>
</protein>
<evidence type="ECO:0000313" key="1">
    <source>
        <dbReference type="EMBL" id="QEE16540.1"/>
    </source>
</evidence>
<dbReference type="OrthoDB" id="51389at2157"/>
<evidence type="ECO:0000313" key="2">
    <source>
        <dbReference type="Proteomes" id="UP000321408"/>
    </source>
</evidence>
<keyword evidence="2" id="KW-1185">Reference proteome</keyword>
<organism evidence="1 2">
    <name type="scientific">Promethearchaeum syntrophicum</name>
    <dbReference type="NCBI Taxonomy" id="2594042"/>
    <lineage>
        <taxon>Archaea</taxon>
        <taxon>Promethearchaeati</taxon>
        <taxon>Promethearchaeota</taxon>
        <taxon>Promethearchaeia</taxon>
        <taxon>Promethearchaeales</taxon>
        <taxon>Promethearchaeaceae</taxon>
        <taxon>Promethearchaeum</taxon>
    </lineage>
</organism>
<reference evidence="1 2" key="1">
    <citation type="journal article" date="2020" name="Nature">
        <title>Isolation of an archaeon at the prokaryote-eukaryote interface.</title>
        <authorList>
            <person name="Imachi H."/>
            <person name="Nobu M.K."/>
            <person name="Nakahara N."/>
            <person name="Morono Y."/>
            <person name="Ogawara M."/>
            <person name="Takaki Y."/>
            <person name="Takano Y."/>
            <person name="Uematsu K."/>
            <person name="Ikuta T."/>
            <person name="Ito M."/>
            <person name="Matsui Y."/>
            <person name="Miyazaki M."/>
            <person name="Murata K."/>
            <person name="Saito Y."/>
            <person name="Sakai S."/>
            <person name="Song C."/>
            <person name="Tasumi E."/>
            <person name="Yamanaka Y."/>
            <person name="Yamaguchi T."/>
            <person name="Kamagata Y."/>
            <person name="Tamaki H."/>
            <person name="Takai K."/>
        </authorList>
    </citation>
    <scope>NUCLEOTIDE SEQUENCE [LARGE SCALE GENOMIC DNA]</scope>
    <source>
        <strain evidence="1 2">MK-D1</strain>
    </source>
</reference>
<dbReference type="RefSeq" id="WP_147663415.1">
    <property type="nucleotide sequence ID" value="NZ_CP042905.2"/>
</dbReference>
<dbReference type="GO" id="GO:0016301">
    <property type="term" value="F:kinase activity"/>
    <property type="evidence" value="ECO:0007669"/>
    <property type="project" value="UniProtKB-KW"/>
</dbReference>
<dbReference type="Gene3D" id="3.40.50.300">
    <property type="entry name" value="P-loop containing nucleotide triphosphate hydrolases"/>
    <property type="match status" value="1"/>
</dbReference>
<gene>
    <name evidence="1" type="ORF">DSAG12_02370</name>
</gene>
<dbReference type="InterPro" id="IPR027417">
    <property type="entry name" value="P-loop_NTPase"/>
</dbReference>